<proteinExistence type="predicted"/>
<protein>
    <submittedName>
        <fullName evidence="1">Uncharacterized protein</fullName>
    </submittedName>
</protein>
<reference evidence="1" key="1">
    <citation type="submission" date="2013-08" db="EMBL/GenBank/DDBJ databases">
        <authorList>
            <person name="Mendez C."/>
            <person name="Richter M."/>
            <person name="Ferrer M."/>
            <person name="Sanchez J."/>
        </authorList>
    </citation>
    <scope>NUCLEOTIDE SEQUENCE</scope>
</reference>
<dbReference type="EMBL" id="AUZY01011714">
    <property type="protein sequence ID" value="EQD33258.1"/>
    <property type="molecule type" value="Genomic_DNA"/>
</dbReference>
<organism evidence="1">
    <name type="scientific">mine drainage metagenome</name>
    <dbReference type="NCBI Taxonomy" id="410659"/>
    <lineage>
        <taxon>unclassified sequences</taxon>
        <taxon>metagenomes</taxon>
        <taxon>ecological metagenomes</taxon>
    </lineage>
</organism>
<dbReference type="AlphaFoldDB" id="T0YJA6"/>
<comment type="caution">
    <text evidence="1">The sequence shown here is derived from an EMBL/GenBank/DDBJ whole genome shotgun (WGS) entry which is preliminary data.</text>
</comment>
<reference evidence="1" key="2">
    <citation type="journal article" date="2014" name="ISME J.">
        <title>Microbial stratification in low pH oxic and suboxic macroscopic growths along an acid mine drainage.</title>
        <authorList>
            <person name="Mendez-Garcia C."/>
            <person name="Mesa V."/>
            <person name="Sprenger R.R."/>
            <person name="Richter M."/>
            <person name="Diez M.S."/>
            <person name="Solano J."/>
            <person name="Bargiela R."/>
            <person name="Golyshina O.V."/>
            <person name="Manteca A."/>
            <person name="Ramos J.L."/>
            <person name="Gallego J.R."/>
            <person name="Llorente I."/>
            <person name="Martins Dos Santos V.A."/>
            <person name="Jensen O.N."/>
            <person name="Pelaez A.I."/>
            <person name="Sanchez J."/>
            <person name="Ferrer M."/>
        </authorList>
    </citation>
    <scope>NUCLEOTIDE SEQUENCE</scope>
</reference>
<name>T0YJA6_9ZZZZ</name>
<accession>T0YJA6</accession>
<evidence type="ECO:0000313" key="1">
    <source>
        <dbReference type="EMBL" id="EQD33258.1"/>
    </source>
</evidence>
<sequence>MSQEDFRIMISLGSVDAVIDYLTRYGIGTYLLVHMEEYRKTKDVT</sequence>
<gene>
    <name evidence="1" type="ORF">B1B_17535</name>
</gene>
<feature type="non-terminal residue" evidence="1">
    <location>
        <position position="45"/>
    </location>
</feature>